<dbReference type="CDD" id="cd00118">
    <property type="entry name" value="LysM"/>
    <property type="match status" value="1"/>
</dbReference>
<accession>A0ABR5AJF6</accession>
<dbReference type="EMBL" id="JXAK01000014">
    <property type="protein sequence ID" value="KIL40973.1"/>
    <property type="molecule type" value="Genomic_DNA"/>
</dbReference>
<dbReference type="Proteomes" id="UP000031967">
    <property type="component" value="Unassembled WGS sequence"/>
</dbReference>
<dbReference type="InterPro" id="IPR014258">
    <property type="entry name" value="CAP_domain_YkwD-like"/>
</dbReference>
<feature type="domain" description="LysM" evidence="2">
    <location>
        <begin position="26"/>
        <end position="71"/>
    </location>
</feature>
<evidence type="ECO:0000313" key="3">
    <source>
        <dbReference type="EMBL" id="KIL40973.1"/>
    </source>
</evidence>
<reference evidence="3 4" key="1">
    <citation type="submission" date="2014-12" db="EMBL/GenBank/DDBJ databases">
        <title>Draft genome sequence of Paenibacillus kamchatkensis strain B-2647.</title>
        <authorList>
            <person name="Karlyshev A.V."/>
            <person name="Kudryashova E.B."/>
        </authorList>
    </citation>
    <scope>NUCLEOTIDE SEQUENCE [LARGE SCALE GENOMIC DNA]</scope>
    <source>
        <strain evidence="3 4">VKM B-2647</strain>
    </source>
</reference>
<keyword evidence="4" id="KW-1185">Reference proteome</keyword>
<dbReference type="SUPFAM" id="SSF55797">
    <property type="entry name" value="PR-1-like"/>
    <property type="match status" value="1"/>
</dbReference>
<organism evidence="3 4">
    <name type="scientific">Gordoniibacillus kamchatkensis</name>
    <dbReference type="NCBI Taxonomy" id="1590651"/>
    <lineage>
        <taxon>Bacteria</taxon>
        <taxon>Bacillati</taxon>
        <taxon>Bacillota</taxon>
        <taxon>Bacilli</taxon>
        <taxon>Bacillales</taxon>
        <taxon>Paenibacillaceae</taxon>
        <taxon>Gordoniibacillus</taxon>
    </lineage>
</organism>
<feature type="signal peptide" evidence="1">
    <location>
        <begin position="1"/>
        <end position="25"/>
    </location>
</feature>
<dbReference type="Gene3D" id="3.10.350.10">
    <property type="entry name" value="LysM domain"/>
    <property type="match status" value="1"/>
</dbReference>
<dbReference type="InterPro" id="IPR018392">
    <property type="entry name" value="LysM"/>
</dbReference>
<dbReference type="SUPFAM" id="SSF54106">
    <property type="entry name" value="LysM domain"/>
    <property type="match status" value="1"/>
</dbReference>
<dbReference type="PANTHER" id="PTHR31157:SF1">
    <property type="entry name" value="SCP DOMAIN-CONTAINING PROTEIN"/>
    <property type="match status" value="1"/>
</dbReference>
<evidence type="ECO:0000313" key="4">
    <source>
        <dbReference type="Proteomes" id="UP000031967"/>
    </source>
</evidence>
<protein>
    <recommendedName>
        <fullName evidence="2">LysM domain-containing protein</fullName>
    </recommendedName>
</protein>
<dbReference type="Pfam" id="PF01476">
    <property type="entry name" value="LysM"/>
    <property type="match status" value="1"/>
</dbReference>
<comment type="caution">
    <text evidence="3">The sequence shown here is derived from an EMBL/GenBank/DDBJ whole genome shotgun (WGS) entry which is preliminary data.</text>
</comment>
<dbReference type="PANTHER" id="PTHR31157">
    <property type="entry name" value="SCP DOMAIN-CONTAINING PROTEIN"/>
    <property type="match status" value="1"/>
</dbReference>
<evidence type="ECO:0000256" key="1">
    <source>
        <dbReference type="SAM" id="SignalP"/>
    </source>
</evidence>
<dbReference type="CDD" id="cd05379">
    <property type="entry name" value="CAP_bacterial"/>
    <property type="match status" value="1"/>
</dbReference>
<keyword evidence="1" id="KW-0732">Signal</keyword>
<feature type="chain" id="PRO_5046067925" description="LysM domain-containing protein" evidence="1">
    <location>
        <begin position="26"/>
        <end position="207"/>
    </location>
</feature>
<dbReference type="RefSeq" id="WP_041047445.1">
    <property type="nucleotide sequence ID" value="NZ_JXAK01000014.1"/>
</dbReference>
<gene>
    <name evidence="3" type="ORF">SD70_10135</name>
</gene>
<dbReference type="PROSITE" id="PS51782">
    <property type="entry name" value="LYSM"/>
    <property type="match status" value="1"/>
</dbReference>
<dbReference type="Pfam" id="PF00188">
    <property type="entry name" value="CAP"/>
    <property type="match status" value="1"/>
</dbReference>
<evidence type="ECO:0000259" key="2">
    <source>
        <dbReference type="PROSITE" id="PS51782"/>
    </source>
</evidence>
<dbReference type="NCBIfam" id="TIGR02909">
    <property type="entry name" value="spore_YkwD"/>
    <property type="match status" value="1"/>
</dbReference>
<dbReference type="InterPro" id="IPR036779">
    <property type="entry name" value="LysM_dom_sf"/>
</dbReference>
<sequence length="207" mass="22556">MRFKKTAMAGLLLLGTIAGAGAASAATYTVKASDTMWTIAKQQGIPFYKLLQLNPQVPNKDIIWPGMKLNIPEKAASGSGTVSSAASYAEQVVSLVNQERAKAGLKPLASNKALSAMALDKAKDMYDNHYFDHTSPTYGSPFDMMTSYGISYSYAGENIAMGQRTPQEVMTAWMNSSGHRANILNPHYTQIGVGYYNHEWVQEFIAN</sequence>
<proteinExistence type="predicted"/>
<dbReference type="SMART" id="SM00257">
    <property type="entry name" value="LysM"/>
    <property type="match status" value="1"/>
</dbReference>
<dbReference type="InterPro" id="IPR035940">
    <property type="entry name" value="CAP_sf"/>
</dbReference>
<dbReference type="Gene3D" id="3.40.33.10">
    <property type="entry name" value="CAP"/>
    <property type="match status" value="1"/>
</dbReference>
<dbReference type="InterPro" id="IPR014044">
    <property type="entry name" value="CAP_dom"/>
</dbReference>
<name>A0ABR5AJF6_9BACL</name>